<dbReference type="GO" id="GO:0005829">
    <property type="term" value="C:cytosol"/>
    <property type="evidence" value="ECO:0007669"/>
    <property type="project" value="TreeGrafter"/>
</dbReference>
<comment type="caution">
    <text evidence="2">The sequence shown here is derived from an EMBL/GenBank/DDBJ whole genome shotgun (WGS) entry which is preliminary data.</text>
</comment>
<dbReference type="PROSITE" id="PS50096">
    <property type="entry name" value="IQ"/>
    <property type="match status" value="1"/>
</dbReference>
<dbReference type="Proteomes" id="UP000688137">
    <property type="component" value="Unassembled WGS sequence"/>
</dbReference>
<dbReference type="EMBL" id="CAJJDM010000076">
    <property type="protein sequence ID" value="CAD8085022.1"/>
    <property type="molecule type" value="Genomic_DNA"/>
</dbReference>
<dbReference type="Pfam" id="PF02493">
    <property type="entry name" value="MORN"/>
    <property type="match status" value="7"/>
</dbReference>
<dbReference type="PANTHER" id="PTHR43215">
    <property type="entry name" value="RADIAL SPOKE HEAD 1 HOMOLOG"/>
    <property type="match status" value="1"/>
</dbReference>
<name>A0A8S1N078_PARPR</name>
<protein>
    <recommendedName>
        <fullName evidence="4">MORN repeat protein</fullName>
    </recommendedName>
</protein>
<dbReference type="OMA" id="ETWADNS"/>
<evidence type="ECO:0000313" key="2">
    <source>
        <dbReference type="EMBL" id="CAD8085022.1"/>
    </source>
</evidence>
<evidence type="ECO:0008006" key="4">
    <source>
        <dbReference type="Google" id="ProtNLM"/>
    </source>
</evidence>
<dbReference type="Pfam" id="PF00612">
    <property type="entry name" value="IQ"/>
    <property type="match status" value="1"/>
</dbReference>
<reference evidence="2" key="1">
    <citation type="submission" date="2021-01" db="EMBL/GenBank/DDBJ databases">
        <authorList>
            <consortium name="Genoscope - CEA"/>
            <person name="William W."/>
        </authorList>
    </citation>
    <scope>NUCLEOTIDE SEQUENCE</scope>
</reference>
<dbReference type="SMART" id="SM00698">
    <property type="entry name" value="MORN"/>
    <property type="match status" value="7"/>
</dbReference>
<evidence type="ECO:0000313" key="3">
    <source>
        <dbReference type="Proteomes" id="UP000688137"/>
    </source>
</evidence>
<dbReference type="CDD" id="cd23767">
    <property type="entry name" value="IQCD"/>
    <property type="match status" value="1"/>
</dbReference>
<accession>A0A8S1N078</accession>
<keyword evidence="3" id="KW-1185">Reference proteome</keyword>
<proteinExistence type="predicted"/>
<evidence type="ECO:0000256" key="1">
    <source>
        <dbReference type="ARBA" id="ARBA00022737"/>
    </source>
</evidence>
<dbReference type="PANTHER" id="PTHR43215:SF14">
    <property type="entry name" value="RADIAL SPOKE HEAD 1 HOMOLOG"/>
    <property type="match status" value="1"/>
</dbReference>
<dbReference type="InterPro" id="IPR003409">
    <property type="entry name" value="MORN"/>
</dbReference>
<organism evidence="2 3">
    <name type="scientific">Paramecium primaurelia</name>
    <dbReference type="NCBI Taxonomy" id="5886"/>
    <lineage>
        <taxon>Eukaryota</taxon>
        <taxon>Sar</taxon>
        <taxon>Alveolata</taxon>
        <taxon>Ciliophora</taxon>
        <taxon>Intramacronucleata</taxon>
        <taxon>Oligohymenophorea</taxon>
        <taxon>Peniculida</taxon>
        <taxon>Parameciidae</taxon>
        <taxon>Paramecium</taxon>
    </lineage>
</organism>
<keyword evidence="1" id="KW-0677">Repeat</keyword>
<dbReference type="InterPro" id="IPR000048">
    <property type="entry name" value="IQ_motif_EF-hand-BS"/>
</dbReference>
<sequence length="387" mass="44649">MGTVCKTIHKTQIVETDGFVLEQPIETKPFEIKSNLPEVQEMCATKIQALYRGHSVRKQNKKVEESYPPFQDVALPTEQVPEIYHHAVSKVLFQLGPFDYSKCSTMVGAKTLPPYQFLDKGGIYIGQWKNHQRNGKGKYIFPDGSLYEGYWVDDKANGYGRLIVNSGDYYEGEWKNDKNDGYGVYVHFDKSKYEGFWKDDNRHGQGTETWADNSAVYDGSFYMGVKEGYGIYKWADGSNYTGGFRNNQFQGQGIYIWPDGSKYEGYWQNNKMNGQGEMIWIDGRKYIVIRTTKRMDMGNSIGLMVEFIKVNGKMGCNMEKESTLIKMVNKFQENGLKDKGDDLFCITQTKFNIYQLNIQMKYQSQHKQCKQTLILKKNKFLVLHTNG</sequence>
<gene>
    <name evidence="2" type="ORF">PPRIM_AZ9-3.1.T0730106</name>
</gene>
<dbReference type="AlphaFoldDB" id="A0A8S1N078"/>